<accession>A0A2Z2P5R5</accession>
<evidence type="ECO:0000313" key="2">
    <source>
        <dbReference type="Proteomes" id="UP000250079"/>
    </source>
</evidence>
<name>A0A2Z2P5R5_9GAMM</name>
<dbReference type="OrthoDB" id="8557381at2"/>
<dbReference type="KEGG" id="gai:IMCC3135_29990"/>
<sequence>MNLRSLDLNLLVVFDAHTPGTGCGLDLIWHDRFSRHPAQQWLRQVILRAAHSVANA</sequence>
<reference evidence="1 2" key="1">
    <citation type="submission" date="2016-12" db="EMBL/GenBank/DDBJ databases">
        <authorList>
            <person name="Song W.-J."/>
            <person name="Kurnit D.M."/>
        </authorList>
    </citation>
    <scope>NUCLEOTIDE SEQUENCE [LARGE SCALE GENOMIC DNA]</scope>
    <source>
        <strain evidence="1 2">IMCC3135</strain>
    </source>
</reference>
<dbReference type="EMBL" id="CP018632">
    <property type="protein sequence ID" value="ASJ76047.1"/>
    <property type="molecule type" value="Genomic_DNA"/>
</dbReference>
<dbReference type="Gene3D" id="3.40.190.10">
    <property type="entry name" value="Periplasmic binding protein-like II"/>
    <property type="match status" value="2"/>
</dbReference>
<proteinExistence type="predicted"/>
<protein>
    <submittedName>
        <fullName evidence="1">Uncharacterized protein</fullName>
    </submittedName>
</protein>
<evidence type="ECO:0000313" key="1">
    <source>
        <dbReference type="EMBL" id="ASJ76047.1"/>
    </source>
</evidence>
<keyword evidence="2" id="KW-1185">Reference proteome</keyword>
<dbReference type="AlphaFoldDB" id="A0A2Z2P5R5"/>
<gene>
    <name evidence="1" type="ORF">IMCC3135_29990</name>
</gene>
<organism evidence="1 2">
    <name type="scientific">Granulosicoccus antarcticus IMCC3135</name>
    <dbReference type="NCBI Taxonomy" id="1192854"/>
    <lineage>
        <taxon>Bacteria</taxon>
        <taxon>Pseudomonadati</taxon>
        <taxon>Pseudomonadota</taxon>
        <taxon>Gammaproteobacteria</taxon>
        <taxon>Chromatiales</taxon>
        <taxon>Granulosicoccaceae</taxon>
        <taxon>Granulosicoccus</taxon>
    </lineage>
</organism>
<dbReference type="Proteomes" id="UP000250079">
    <property type="component" value="Chromosome"/>
</dbReference>
<dbReference type="RefSeq" id="WP_157736359.1">
    <property type="nucleotide sequence ID" value="NZ_CP018632.1"/>
</dbReference>